<evidence type="ECO:0000313" key="13">
    <source>
        <dbReference type="EnsemblMetazoa" id="CapteP177303"/>
    </source>
</evidence>
<protein>
    <recommendedName>
        <fullName evidence="15">Nuclear receptor domain-containing protein</fullName>
    </recommendedName>
</protein>
<evidence type="ECO:0000256" key="7">
    <source>
        <dbReference type="ARBA" id="ARBA00023170"/>
    </source>
</evidence>
<dbReference type="HOGENOM" id="CLU_007368_20_0_1"/>
<dbReference type="PROSITE" id="PS00031">
    <property type="entry name" value="NUCLEAR_REC_DBD_1"/>
    <property type="match status" value="1"/>
</dbReference>
<keyword evidence="2 9" id="KW-0863">Zinc-finger</keyword>
<evidence type="ECO:0000256" key="8">
    <source>
        <dbReference type="ARBA" id="ARBA00023242"/>
    </source>
</evidence>
<dbReference type="InterPro" id="IPR050274">
    <property type="entry name" value="Nuclear_hormone_rcpt_NR2"/>
</dbReference>
<sequence>MLFIPGRTLPVPVPCKVCGDKSFGKHYGVYCCDGCSCFFKRSIRKRMVYSCIGQCKGDCIIDKARRNWCPHCRLTKCFRVTMNKDAVQDERGPRKNKGTKPAITSKTAKTVIHPKMQSSYHPTQISFLAVPRRRLGHVLQPMPIGFQPPPKNCAFFFIDTITSLFLGAFIDETVHEVCAQILFLALRRASSNCFFALLKPADQKTLLERSWSQLFLLAVCVWPVDITAHIGSPHVDWNSRKQVQELTHSLRSLNIDVHELCFMEALVLLKRDAVDYSQGSPSIGALRDQAKLSLAQYVSYVSPNSPTKFCKLLGAMSSLKSISAAEVECFFFRGVIGDVGMSDVIRHILLQR</sequence>
<dbReference type="SMART" id="SM00399">
    <property type="entry name" value="ZnF_C4"/>
    <property type="match status" value="1"/>
</dbReference>
<keyword evidence="4 9" id="KW-0805">Transcription regulation</keyword>
<dbReference type="InterPro" id="IPR000536">
    <property type="entry name" value="Nucl_hrmn_rcpt_lig-bd"/>
</dbReference>
<dbReference type="SUPFAM" id="SSF48508">
    <property type="entry name" value="Nuclear receptor ligand-binding domain"/>
    <property type="match status" value="1"/>
</dbReference>
<reference evidence="13" key="3">
    <citation type="submission" date="2015-06" db="UniProtKB">
        <authorList>
            <consortium name="EnsemblMetazoa"/>
        </authorList>
    </citation>
    <scope>IDENTIFICATION</scope>
</reference>
<reference evidence="12 14" key="2">
    <citation type="journal article" date="2013" name="Nature">
        <title>Insights into bilaterian evolution from three spiralian genomes.</title>
        <authorList>
            <person name="Simakov O."/>
            <person name="Marletaz F."/>
            <person name="Cho S.J."/>
            <person name="Edsinger-Gonzales E."/>
            <person name="Havlak P."/>
            <person name="Hellsten U."/>
            <person name="Kuo D.H."/>
            <person name="Larsson T."/>
            <person name="Lv J."/>
            <person name="Arendt D."/>
            <person name="Savage R."/>
            <person name="Osoegawa K."/>
            <person name="de Jong P."/>
            <person name="Grimwood J."/>
            <person name="Chapman J.A."/>
            <person name="Shapiro H."/>
            <person name="Aerts A."/>
            <person name="Otillar R.P."/>
            <person name="Terry A.Y."/>
            <person name="Boore J.L."/>
            <person name="Grigoriev I.V."/>
            <person name="Lindberg D.R."/>
            <person name="Seaver E.C."/>
            <person name="Weisblat D.A."/>
            <person name="Putnam N.H."/>
            <person name="Rokhsar D.S."/>
        </authorList>
    </citation>
    <scope>NUCLEOTIDE SEQUENCE</scope>
    <source>
        <strain evidence="12 14">I ESC-2004</strain>
    </source>
</reference>
<dbReference type="PRINTS" id="PR00047">
    <property type="entry name" value="STROIDFINGER"/>
</dbReference>
<reference evidence="14" key="1">
    <citation type="submission" date="2012-12" db="EMBL/GenBank/DDBJ databases">
        <authorList>
            <person name="Hellsten U."/>
            <person name="Grimwood J."/>
            <person name="Chapman J.A."/>
            <person name="Shapiro H."/>
            <person name="Aerts A."/>
            <person name="Otillar R.P."/>
            <person name="Terry A.Y."/>
            <person name="Boore J.L."/>
            <person name="Simakov O."/>
            <person name="Marletaz F."/>
            <person name="Cho S.-J."/>
            <person name="Edsinger-Gonzales E."/>
            <person name="Havlak P."/>
            <person name="Kuo D.-H."/>
            <person name="Larsson T."/>
            <person name="Lv J."/>
            <person name="Arendt D."/>
            <person name="Savage R."/>
            <person name="Osoegawa K."/>
            <person name="de Jong P."/>
            <person name="Lindberg D.R."/>
            <person name="Seaver E.C."/>
            <person name="Weisblat D.A."/>
            <person name="Putnam N.H."/>
            <person name="Grigoriev I.V."/>
            <person name="Rokhsar D.S."/>
        </authorList>
    </citation>
    <scope>NUCLEOTIDE SEQUENCE</scope>
    <source>
        <strain evidence="14">I ESC-2004</strain>
    </source>
</reference>
<dbReference type="Gene3D" id="3.30.50.10">
    <property type="entry name" value="Erythroid Transcription Factor GATA-1, subunit A"/>
    <property type="match status" value="1"/>
</dbReference>
<gene>
    <name evidence="12" type="ORF">CAPTEDRAFT_177303</name>
</gene>
<dbReference type="InterPro" id="IPR035500">
    <property type="entry name" value="NHR-like_dom_sf"/>
</dbReference>
<dbReference type="AlphaFoldDB" id="R7T9U2"/>
<keyword evidence="7 9" id="KW-0675">Receptor</keyword>
<evidence type="ECO:0000256" key="6">
    <source>
        <dbReference type="ARBA" id="ARBA00023163"/>
    </source>
</evidence>
<dbReference type="SUPFAM" id="SSF57716">
    <property type="entry name" value="Glucocorticoid receptor-like (DNA-binding domain)"/>
    <property type="match status" value="1"/>
</dbReference>
<accession>R7T9U2</accession>
<keyword evidence="3 9" id="KW-0862">Zinc</keyword>
<dbReference type="Proteomes" id="UP000014760">
    <property type="component" value="Unassembled WGS sequence"/>
</dbReference>
<evidence type="ECO:0000256" key="4">
    <source>
        <dbReference type="ARBA" id="ARBA00023015"/>
    </source>
</evidence>
<evidence type="ECO:0000259" key="11">
    <source>
        <dbReference type="PROSITE" id="PS51843"/>
    </source>
</evidence>
<dbReference type="PRINTS" id="PR00398">
    <property type="entry name" value="STRDHORMONER"/>
</dbReference>
<dbReference type="Pfam" id="PF00104">
    <property type="entry name" value="Hormone_recep"/>
    <property type="match status" value="1"/>
</dbReference>
<dbReference type="STRING" id="283909.R7T9U2"/>
<dbReference type="InterPro" id="IPR001628">
    <property type="entry name" value="Znf_hrmn_rcpt"/>
</dbReference>
<dbReference type="PANTHER" id="PTHR24083">
    <property type="entry name" value="NUCLEAR HORMONE RECEPTOR"/>
    <property type="match status" value="1"/>
</dbReference>
<dbReference type="PROSITE" id="PS51843">
    <property type="entry name" value="NR_LBD"/>
    <property type="match status" value="1"/>
</dbReference>
<dbReference type="GO" id="GO:0043565">
    <property type="term" value="F:sequence-specific DNA binding"/>
    <property type="evidence" value="ECO:0007669"/>
    <property type="project" value="InterPro"/>
</dbReference>
<dbReference type="SMART" id="SM00430">
    <property type="entry name" value="HOLI"/>
    <property type="match status" value="1"/>
</dbReference>
<dbReference type="Pfam" id="PF00105">
    <property type="entry name" value="zf-C4"/>
    <property type="match status" value="1"/>
</dbReference>
<comment type="similarity">
    <text evidence="9">Belongs to the nuclear hormone receptor family.</text>
</comment>
<evidence type="ECO:0000256" key="1">
    <source>
        <dbReference type="ARBA" id="ARBA00022723"/>
    </source>
</evidence>
<dbReference type="Gene3D" id="1.10.565.10">
    <property type="entry name" value="Retinoid X Receptor"/>
    <property type="match status" value="1"/>
</dbReference>
<proteinExistence type="inferred from homology"/>
<evidence type="ECO:0000256" key="3">
    <source>
        <dbReference type="ARBA" id="ARBA00022833"/>
    </source>
</evidence>
<dbReference type="InterPro" id="IPR013088">
    <property type="entry name" value="Znf_NHR/GATA"/>
</dbReference>
<dbReference type="PROSITE" id="PS51030">
    <property type="entry name" value="NUCLEAR_REC_DBD_2"/>
    <property type="match status" value="1"/>
</dbReference>
<feature type="domain" description="Nuclear receptor" evidence="10">
    <location>
        <begin position="12"/>
        <end position="89"/>
    </location>
</feature>
<dbReference type="OrthoDB" id="5771769at2759"/>
<dbReference type="EMBL" id="AMQN01003117">
    <property type="status" value="NOT_ANNOTATED_CDS"/>
    <property type="molecule type" value="Genomic_DNA"/>
</dbReference>
<evidence type="ECO:0000313" key="12">
    <source>
        <dbReference type="EMBL" id="ELT90277.1"/>
    </source>
</evidence>
<organism evidence="12">
    <name type="scientific">Capitella teleta</name>
    <name type="common">Polychaete worm</name>
    <dbReference type="NCBI Taxonomy" id="283909"/>
    <lineage>
        <taxon>Eukaryota</taxon>
        <taxon>Metazoa</taxon>
        <taxon>Spiralia</taxon>
        <taxon>Lophotrochozoa</taxon>
        <taxon>Annelida</taxon>
        <taxon>Polychaeta</taxon>
        <taxon>Sedentaria</taxon>
        <taxon>Scolecida</taxon>
        <taxon>Capitellidae</taxon>
        <taxon>Capitella</taxon>
    </lineage>
</organism>
<evidence type="ECO:0000313" key="14">
    <source>
        <dbReference type="Proteomes" id="UP000014760"/>
    </source>
</evidence>
<keyword evidence="14" id="KW-1185">Reference proteome</keyword>
<evidence type="ECO:0000256" key="5">
    <source>
        <dbReference type="ARBA" id="ARBA00023125"/>
    </source>
</evidence>
<dbReference type="EMBL" id="KB310993">
    <property type="protein sequence ID" value="ELT90277.1"/>
    <property type="molecule type" value="Genomic_DNA"/>
</dbReference>
<keyword evidence="6 9" id="KW-0804">Transcription</keyword>
<evidence type="ECO:0000256" key="2">
    <source>
        <dbReference type="ARBA" id="ARBA00022771"/>
    </source>
</evidence>
<dbReference type="InterPro" id="IPR001723">
    <property type="entry name" value="Nuclear_hrmn_rcpt"/>
</dbReference>
<dbReference type="GO" id="GO:0008270">
    <property type="term" value="F:zinc ion binding"/>
    <property type="evidence" value="ECO:0007669"/>
    <property type="project" value="UniProtKB-KW"/>
</dbReference>
<name>R7T9U2_CAPTE</name>
<comment type="subcellular location">
    <subcellularLocation>
        <location evidence="9">Nucleus</location>
    </subcellularLocation>
</comment>
<keyword evidence="8 9" id="KW-0539">Nucleus</keyword>
<evidence type="ECO:0008006" key="15">
    <source>
        <dbReference type="Google" id="ProtNLM"/>
    </source>
</evidence>
<dbReference type="EnsemblMetazoa" id="CapteT177303">
    <property type="protein sequence ID" value="CapteP177303"/>
    <property type="gene ID" value="CapteG177303"/>
</dbReference>
<keyword evidence="5 9" id="KW-0238">DNA-binding</keyword>
<dbReference type="GO" id="GO:0005634">
    <property type="term" value="C:nucleus"/>
    <property type="evidence" value="ECO:0007669"/>
    <property type="project" value="UniProtKB-SubCell"/>
</dbReference>
<evidence type="ECO:0000259" key="10">
    <source>
        <dbReference type="PROSITE" id="PS51030"/>
    </source>
</evidence>
<dbReference type="GO" id="GO:0003700">
    <property type="term" value="F:DNA-binding transcription factor activity"/>
    <property type="evidence" value="ECO:0007669"/>
    <property type="project" value="InterPro"/>
</dbReference>
<evidence type="ECO:0000256" key="9">
    <source>
        <dbReference type="RuleBase" id="RU004334"/>
    </source>
</evidence>
<keyword evidence="1 9" id="KW-0479">Metal-binding</keyword>
<feature type="domain" description="NR LBD" evidence="11">
    <location>
        <begin position="131"/>
        <end position="352"/>
    </location>
</feature>
<dbReference type="OMA" id="MIDGCGD"/>